<sequence>MSSSRHIISEPWIREASEFPVEECLRGKQPGDHFKIPVLLLRFTHSSIDSRLSFQNQESMYKTFDQLQRGTLLPDDLDEPLDVCYEDGILWSISNRRLFVLLMHQSVHRDKTVYAPCVLRTRTWKSSKFLQAKTTRNRGLGISPKEGGLNVQQPQHRSAPIFDRGTSAFRTLKALLEGSPFEYLLDHVQLRSSAFLIILKKQNLVWKYCWFPEVCNPTNPFHSRKPYDQGLSLLRPPMTCCYSFCLFHSFVPHPFPPSISFLT</sequence>
<organism evidence="1">
    <name type="scientific">Chromera velia CCMP2878</name>
    <dbReference type="NCBI Taxonomy" id="1169474"/>
    <lineage>
        <taxon>Eukaryota</taxon>
        <taxon>Sar</taxon>
        <taxon>Alveolata</taxon>
        <taxon>Colpodellida</taxon>
        <taxon>Chromeraceae</taxon>
        <taxon>Chromera</taxon>
    </lineage>
</organism>
<name>A0A0G4HGM9_9ALVE</name>
<protein>
    <submittedName>
        <fullName evidence="1">Uncharacterized protein</fullName>
    </submittedName>
</protein>
<dbReference type="EMBL" id="CDMZ01002608">
    <property type="protein sequence ID" value="CEM43092.1"/>
    <property type="molecule type" value="Genomic_DNA"/>
</dbReference>
<proteinExistence type="predicted"/>
<evidence type="ECO:0000313" key="1">
    <source>
        <dbReference type="EMBL" id="CEM43092.1"/>
    </source>
</evidence>
<reference evidence="1" key="1">
    <citation type="submission" date="2014-11" db="EMBL/GenBank/DDBJ databases">
        <authorList>
            <person name="Otto D Thomas"/>
            <person name="Naeem Raeece"/>
        </authorList>
    </citation>
    <scope>NUCLEOTIDE SEQUENCE</scope>
</reference>
<dbReference type="VEuPathDB" id="CryptoDB:Cvel_6742"/>
<dbReference type="AlphaFoldDB" id="A0A0G4HGM9"/>
<gene>
    <name evidence="1" type="ORF">Cvel_6742</name>
</gene>
<accession>A0A0G4HGM9</accession>